<accession>A0A9X3EPS4</accession>
<feature type="region of interest" description="Disordered" evidence="1">
    <location>
        <begin position="188"/>
        <end position="209"/>
    </location>
</feature>
<proteinExistence type="predicted"/>
<gene>
    <name evidence="2" type="ORF">OV079_19670</name>
</gene>
<evidence type="ECO:0000256" key="1">
    <source>
        <dbReference type="SAM" id="MobiDB-lite"/>
    </source>
</evidence>
<organism evidence="2 3">
    <name type="scientific">Nannocystis pusilla</name>
    <dbReference type="NCBI Taxonomy" id="889268"/>
    <lineage>
        <taxon>Bacteria</taxon>
        <taxon>Pseudomonadati</taxon>
        <taxon>Myxococcota</taxon>
        <taxon>Polyangia</taxon>
        <taxon>Nannocystales</taxon>
        <taxon>Nannocystaceae</taxon>
        <taxon>Nannocystis</taxon>
    </lineage>
</organism>
<dbReference type="EMBL" id="JAPNKE010000002">
    <property type="protein sequence ID" value="MCY1007730.1"/>
    <property type="molecule type" value="Genomic_DNA"/>
</dbReference>
<dbReference type="AlphaFoldDB" id="A0A9X3EPS4"/>
<evidence type="ECO:0000313" key="2">
    <source>
        <dbReference type="EMBL" id="MCY1007730.1"/>
    </source>
</evidence>
<name>A0A9X3EPS4_9BACT</name>
<reference evidence="2" key="1">
    <citation type="submission" date="2022-11" db="EMBL/GenBank/DDBJ databases">
        <title>Minimal conservation of predation-associated metabolite biosynthetic gene clusters underscores biosynthetic potential of Myxococcota including descriptions for ten novel species: Archangium lansinium sp. nov., Myxococcus landrumus sp. nov., Nannocystis bai.</title>
        <authorList>
            <person name="Ahearne A."/>
            <person name="Stevens C."/>
            <person name="Phillips K."/>
        </authorList>
    </citation>
    <scope>NUCLEOTIDE SEQUENCE</scope>
    <source>
        <strain evidence="2">Na p29</strain>
    </source>
</reference>
<comment type="caution">
    <text evidence="2">The sequence shown here is derived from an EMBL/GenBank/DDBJ whole genome shotgun (WGS) entry which is preliminary data.</text>
</comment>
<evidence type="ECO:0000313" key="3">
    <source>
        <dbReference type="Proteomes" id="UP001150924"/>
    </source>
</evidence>
<keyword evidence="3" id="KW-1185">Reference proteome</keyword>
<sequence length="209" mass="22041">MENELEGLVATPPPPGTSVWSETLYADGTTRQFMLHTTADGEVVFEELVDDRISAGPPEELLALDPCSDDAYIHTGWRWDTKLRWYFHAGSTPSELDVDAAEAAIEAATSNITGSHNSCGLADEVGASHEYLGRKSKAANINSSGDCLTSDGVNVVSFGDLPTGTLATACVWFSGGVAKEGDVQLNKADHDWTTSPGSVSCSSSSASRP</sequence>
<protein>
    <submittedName>
        <fullName evidence="2">Uncharacterized protein</fullName>
    </submittedName>
</protein>
<dbReference type="RefSeq" id="WP_267770370.1">
    <property type="nucleotide sequence ID" value="NZ_JAPNKE010000002.1"/>
</dbReference>
<dbReference type="Proteomes" id="UP001150924">
    <property type="component" value="Unassembled WGS sequence"/>
</dbReference>
<feature type="compositionally biased region" description="Low complexity" evidence="1">
    <location>
        <begin position="195"/>
        <end position="209"/>
    </location>
</feature>